<evidence type="ECO:0000313" key="2">
    <source>
        <dbReference type="EMBL" id="MBS9338793.1"/>
    </source>
</evidence>
<protein>
    <recommendedName>
        <fullName evidence="4">t-SNARE coiled-coil homology domain-containing protein</fullName>
    </recommendedName>
</protein>
<keyword evidence="1" id="KW-0812">Transmembrane</keyword>
<organism evidence="2 3">
    <name type="scientific">Fructobacillus broussonetiae</name>
    <dbReference type="NCBI Taxonomy" id="2713173"/>
    <lineage>
        <taxon>Bacteria</taxon>
        <taxon>Bacillati</taxon>
        <taxon>Bacillota</taxon>
        <taxon>Bacilli</taxon>
        <taxon>Lactobacillales</taxon>
        <taxon>Lactobacillaceae</taxon>
        <taxon>Fructobacillus</taxon>
    </lineage>
</organism>
<dbReference type="RefSeq" id="WP_213809077.1">
    <property type="nucleotide sequence ID" value="NZ_JAAMFK010000004.1"/>
</dbReference>
<accession>A0ABS5R021</accession>
<evidence type="ECO:0008006" key="4">
    <source>
        <dbReference type="Google" id="ProtNLM"/>
    </source>
</evidence>
<evidence type="ECO:0000313" key="3">
    <source>
        <dbReference type="Proteomes" id="UP001519504"/>
    </source>
</evidence>
<feature type="transmembrane region" description="Helical" evidence="1">
    <location>
        <begin position="73"/>
        <end position="90"/>
    </location>
</feature>
<comment type="caution">
    <text evidence="2">The sequence shown here is derived from an EMBL/GenBank/DDBJ whole genome shotgun (WGS) entry which is preliminary data.</text>
</comment>
<evidence type="ECO:0000256" key="1">
    <source>
        <dbReference type="SAM" id="Phobius"/>
    </source>
</evidence>
<name>A0ABS5R021_9LACO</name>
<proteinExistence type="predicted"/>
<keyword evidence="1" id="KW-1133">Transmembrane helix</keyword>
<gene>
    <name evidence="2" type="ORF">G6R29_04040</name>
</gene>
<dbReference type="EMBL" id="JAAMFK010000004">
    <property type="protein sequence ID" value="MBS9338793.1"/>
    <property type="molecule type" value="Genomic_DNA"/>
</dbReference>
<keyword evidence="3" id="KW-1185">Reference proteome</keyword>
<sequence>MTVQETRKPNDYVTHQEFQDFTHKIERSHDKLTNEMAILRKDMEIQGTVLNGKVDNLSLILDKKLACSNRNQIIGVVTIVAAILGLFFSSR</sequence>
<dbReference type="Proteomes" id="UP001519504">
    <property type="component" value="Unassembled WGS sequence"/>
</dbReference>
<reference evidence="2 3" key="1">
    <citation type="submission" date="2020-02" db="EMBL/GenBank/DDBJ databases">
        <title>Fructobacillus sp. isolated from paper mulberry of Taiwan.</title>
        <authorList>
            <person name="Lin S.-T."/>
        </authorList>
    </citation>
    <scope>NUCLEOTIDE SEQUENCE [LARGE SCALE GENOMIC DNA]</scope>
    <source>
        <strain evidence="2 3">M2-14</strain>
    </source>
</reference>
<keyword evidence="1" id="KW-0472">Membrane</keyword>